<evidence type="ECO:0000313" key="5">
    <source>
        <dbReference type="Proteomes" id="UP000275408"/>
    </source>
</evidence>
<dbReference type="OrthoDB" id="5973270at2759"/>
<evidence type="ECO:0000313" key="4">
    <source>
        <dbReference type="EMBL" id="RMX41931.1"/>
    </source>
</evidence>
<sequence>MAERLRQKITELKVRLDQAEARSECFKESLHEVDKRIDCAEATAAALRQQATLTEVEIKRISSRLENIEGQLWSTGETLKRNERAMDNLANEEFQMNAKQNTLHEKLKTVKDSVTINESKLIEASRRIKVVELQKKLAEKRCQRLSELEGQLHARLSEVNKTVEELQSSPRQGMSEEEEQALNEKIEDLKNSYIESEAKAELAQRKIAALSHKRNELQNELQEITEKKQWVKDELNRVYNDIGL</sequence>
<organism evidence="4 5">
    <name type="scientific">Pocillopora damicornis</name>
    <name type="common">Cauliflower coral</name>
    <name type="synonym">Millepora damicornis</name>
    <dbReference type="NCBI Taxonomy" id="46731"/>
    <lineage>
        <taxon>Eukaryota</taxon>
        <taxon>Metazoa</taxon>
        <taxon>Cnidaria</taxon>
        <taxon>Anthozoa</taxon>
        <taxon>Hexacorallia</taxon>
        <taxon>Scleractinia</taxon>
        <taxon>Astrocoeniina</taxon>
        <taxon>Pocilloporidae</taxon>
        <taxon>Pocillopora</taxon>
    </lineage>
</organism>
<dbReference type="EMBL" id="RCHS01003431">
    <property type="protein sequence ID" value="RMX41931.1"/>
    <property type="molecule type" value="Genomic_DNA"/>
</dbReference>
<evidence type="ECO:0000256" key="3">
    <source>
        <dbReference type="SAM" id="Coils"/>
    </source>
</evidence>
<feature type="coiled-coil region" evidence="3">
    <location>
        <begin position="179"/>
        <end position="234"/>
    </location>
</feature>
<keyword evidence="2 3" id="KW-0175">Coiled coil</keyword>
<dbReference type="InterPro" id="IPR000533">
    <property type="entry name" value="Tropomyosin"/>
</dbReference>
<feature type="coiled-coil region" evidence="3">
    <location>
        <begin position="82"/>
        <end position="148"/>
    </location>
</feature>
<dbReference type="AlphaFoldDB" id="A0A3M6TKW9"/>
<keyword evidence="5" id="KW-1185">Reference proteome</keyword>
<reference evidence="4 5" key="1">
    <citation type="journal article" date="2018" name="Sci. Rep.">
        <title>Comparative analysis of the Pocillopora damicornis genome highlights role of immune system in coral evolution.</title>
        <authorList>
            <person name="Cunning R."/>
            <person name="Bay R.A."/>
            <person name="Gillette P."/>
            <person name="Baker A.C."/>
            <person name="Traylor-Knowles N."/>
        </authorList>
    </citation>
    <scope>NUCLEOTIDE SEQUENCE [LARGE SCALE GENOMIC DNA]</scope>
    <source>
        <strain evidence="4">RSMAS</strain>
        <tissue evidence="4">Whole animal</tissue>
    </source>
</reference>
<proteinExistence type="inferred from homology"/>
<dbReference type="Pfam" id="PF00261">
    <property type="entry name" value="Tropomyosin"/>
    <property type="match status" value="1"/>
</dbReference>
<dbReference type="OMA" id="KRLVHME"/>
<evidence type="ECO:0000256" key="2">
    <source>
        <dbReference type="ARBA" id="ARBA00023054"/>
    </source>
</evidence>
<dbReference type="SUPFAM" id="SSF57997">
    <property type="entry name" value="Tropomyosin"/>
    <property type="match status" value="1"/>
</dbReference>
<gene>
    <name evidence="4" type="ORF">pdam_00006660</name>
</gene>
<evidence type="ECO:0000256" key="1">
    <source>
        <dbReference type="ARBA" id="ARBA00009036"/>
    </source>
</evidence>
<comment type="similarity">
    <text evidence="1">Belongs to the tropomyosin family.</text>
</comment>
<dbReference type="Proteomes" id="UP000275408">
    <property type="component" value="Unassembled WGS sequence"/>
</dbReference>
<comment type="caution">
    <text evidence="4">The sequence shown here is derived from an EMBL/GenBank/DDBJ whole genome shotgun (WGS) entry which is preliminary data.</text>
</comment>
<dbReference type="PANTHER" id="PTHR19269">
    <property type="entry name" value="TROPOMYOSIN"/>
    <property type="match status" value="1"/>
</dbReference>
<dbReference type="Gene3D" id="1.20.5.340">
    <property type="match status" value="1"/>
</dbReference>
<accession>A0A3M6TKW9</accession>
<protein>
    <submittedName>
        <fullName evidence="4">Uncharacterized protein</fullName>
    </submittedName>
</protein>
<name>A0A3M6TKW9_POCDA</name>
<dbReference type="Gene3D" id="1.20.5.170">
    <property type="match status" value="1"/>
</dbReference>
<feature type="coiled-coil region" evidence="3">
    <location>
        <begin position="2"/>
        <end position="50"/>
    </location>
</feature>